<sequence>MINAVAFALLATYFGVVVLLVPEPYITLSDRPAASYEGPSSNSFGKVKDTLHEGYQRTASKIDDATESAKDTLQDAYEQGKHGIQGKARQAEDAYGQGKRGTQEKAQEVKQGAQERVDAMKHGMQESAKGFQDRAGQIEQAIYETAKDAKQKVSDATQRIGEATVETAAQAKDAAKEGAVRAKEEVSDSAQRIGEGTFETAEHAKQAAQRRAKDAKQQVSDTAQRIKDSTLDAAQYAKEVAQERTKDIERGAQAAVQKAASYVPETEDIKQTVQTKAEGAKHGVQEAAEHVKSYIPTAEDIKHGAQEATGKFASYMPSRDAAKQNAQEAKDRVSGYLMDSESALSARESFDSLRSKLREIQKGLATYMLGREGEASYLNLADLRNKLDEASGYLASKERESTYISGVGSVNDMKRGAEETTQKMQDRMKEIGGRIRDVAEGTMQGVHDKARDVGDSLREAGYGAQEITQEMQGRVQDIGGKVRDAAMGSMQSLHGKARDAGEEASHHVQEGEHAFGEYKGKLGRVIEGVKHRFTGSKEDGGGQMERRVHELCTMWFKNGGGAREHMEGVARSSVALDVGAVRDSYGYLMQSALGAIERAQEVFDDATREALGAEWKEKYGYLADSARGALQAAKEVFERTALAAGQLPSSRGKFSQNDSIFSRAENMSRLQTLTMETKQRLSALFHPLVRTLYLGTFSAVYGISVWMTFLSGYLLSRILPRQQLAIVQSKLFPVYLRMITVCVVVCGITHALLHPWHSADRAEHLQYWNFALCMVFLLLNMMVVEPKSTKVTMEKLKLEKEEGRGQSGEVLIDELARRRMIAIDAKMRGFQQMASLLNLANMGGLLWHLWYLGNRLVL</sequence>
<dbReference type="PANTHER" id="PTHR47652:SF3">
    <property type="entry name" value="MITOCHONDRIAL IMPORT INNER MEMBRANE TRANSLOCASE SUBUNIT TIM44"/>
    <property type="match status" value="1"/>
</dbReference>
<dbReference type="AlphaFoldDB" id="A0A8T2UJB1"/>
<feature type="coiled-coil region" evidence="5">
    <location>
        <begin position="198"/>
        <end position="225"/>
    </location>
</feature>
<gene>
    <name evidence="9" type="ORF">KP509_06G034100</name>
</gene>
<dbReference type="InterPro" id="IPR025423">
    <property type="entry name" value="TMEM205-like"/>
</dbReference>
<keyword evidence="10" id="KW-1185">Reference proteome</keyword>
<comment type="caution">
    <text evidence="9">The sequence shown here is derived from an EMBL/GenBank/DDBJ whole genome shotgun (WGS) entry which is preliminary data.</text>
</comment>
<dbReference type="Gene3D" id="1.20.120.20">
    <property type="entry name" value="Apolipoprotein"/>
    <property type="match status" value="1"/>
</dbReference>
<accession>A0A8T2UJB1</accession>
<evidence type="ECO:0000259" key="8">
    <source>
        <dbReference type="Pfam" id="PF13664"/>
    </source>
</evidence>
<evidence type="ECO:0000256" key="4">
    <source>
        <dbReference type="ARBA" id="ARBA00023136"/>
    </source>
</evidence>
<evidence type="ECO:0000313" key="10">
    <source>
        <dbReference type="Proteomes" id="UP000825935"/>
    </source>
</evidence>
<feature type="region of interest" description="Disordered" evidence="6">
    <location>
        <begin position="80"/>
        <end position="107"/>
    </location>
</feature>
<keyword evidence="2 7" id="KW-0812">Transmembrane</keyword>
<keyword evidence="4 7" id="KW-0472">Membrane</keyword>
<dbReference type="Gene3D" id="1.10.287.700">
    <property type="entry name" value="Helix hairpin bin"/>
    <property type="match status" value="2"/>
</dbReference>
<evidence type="ECO:0000256" key="6">
    <source>
        <dbReference type="SAM" id="MobiDB-lite"/>
    </source>
</evidence>
<protein>
    <recommendedName>
        <fullName evidence="8">TMEM205-like domain-containing protein</fullName>
    </recommendedName>
</protein>
<dbReference type="Pfam" id="PF13664">
    <property type="entry name" value="DUF4149"/>
    <property type="match status" value="1"/>
</dbReference>
<feature type="transmembrane region" description="Helical" evidence="7">
    <location>
        <begin position="836"/>
        <end position="853"/>
    </location>
</feature>
<keyword evidence="3 7" id="KW-1133">Transmembrane helix</keyword>
<evidence type="ECO:0000256" key="7">
    <source>
        <dbReference type="SAM" id="Phobius"/>
    </source>
</evidence>
<feature type="transmembrane region" description="Helical" evidence="7">
    <location>
        <begin position="692"/>
        <end position="714"/>
    </location>
</feature>
<evidence type="ECO:0000256" key="5">
    <source>
        <dbReference type="SAM" id="Coils"/>
    </source>
</evidence>
<evidence type="ECO:0000256" key="3">
    <source>
        <dbReference type="ARBA" id="ARBA00022989"/>
    </source>
</evidence>
<reference evidence="9" key="1">
    <citation type="submission" date="2021-08" db="EMBL/GenBank/DDBJ databases">
        <title>WGS assembly of Ceratopteris richardii.</title>
        <authorList>
            <person name="Marchant D.B."/>
            <person name="Chen G."/>
            <person name="Jenkins J."/>
            <person name="Shu S."/>
            <person name="Leebens-Mack J."/>
            <person name="Grimwood J."/>
            <person name="Schmutz J."/>
            <person name="Soltis P."/>
            <person name="Soltis D."/>
            <person name="Chen Z.-H."/>
        </authorList>
    </citation>
    <scope>NUCLEOTIDE SEQUENCE</scope>
    <source>
        <strain evidence="9">Whitten #5841</strain>
        <tissue evidence="9">Leaf</tissue>
    </source>
</reference>
<dbReference type="PANTHER" id="PTHR47652">
    <property type="entry name" value="MITOCHONDRIAL IMPORT INNER MEMBRANE TRANSLOCASE SUBUNIT TIM44"/>
    <property type="match status" value="1"/>
</dbReference>
<evidence type="ECO:0000256" key="1">
    <source>
        <dbReference type="ARBA" id="ARBA00004370"/>
    </source>
</evidence>
<dbReference type="EMBL" id="CM035411">
    <property type="protein sequence ID" value="KAH7434778.1"/>
    <property type="molecule type" value="Genomic_DNA"/>
</dbReference>
<evidence type="ECO:0000313" key="9">
    <source>
        <dbReference type="EMBL" id="KAH7434778.1"/>
    </source>
</evidence>
<dbReference type="Proteomes" id="UP000825935">
    <property type="component" value="Chromosome 6"/>
</dbReference>
<dbReference type="GO" id="GO:0016020">
    <property type="term" value="C:membrane"/>
    <property type="evidence" value="ECO:0007669"/>
    <property type="project" value="UniProtKB-SubCell"/>
</dbReference>
<dbReference type="OrthoDB" id="1641132at2759"/>
<name>A0A8T2UJB1_CERRI</name>
<evidence type="ECO:0000256" key="2">
    <source>
        <dbReference type="ARBA" id="ARBA00022692"/>
    </source>
</evidence>
<comment type="subcellular location">
    <subcellularLocation>
        <location evidence="1">Membrane</location>
    </subcellularLocation>
</comment>
<feature type="transmembrane region" description="Helical" evidence="7">
    <location>
        <begin position="734"/>
        <end position="753"/>
    </location>
</feature>
<proteinExistence type="predicted"/>
<dbReference type="OMA" id="VEDTRTH"/>
<keyword evidence="5" id="KW-0175">Coiled coil</keyword>
<feature type="transmembrane region" description="Helical" evidence="7">
    <location>
        <begin position="765"/>
        <end position="784"/>
    </location>
</feature>
<feature type="domain" description="TMEM205-like" evidence="8">
    <location>
        <begin position="697"/>
        <end position="795"/>
    </location>
</feature>
<organism evidence="9 10">
    <name type="scientific">Ceratopteris richardii</name>
    <name type="common">Triangle waterfern</name>
    <dbReference type="NCBI Taxonomy" id="49495"/>
    <lineage>
        <taxon>Eukaryota</taxon>
        <taxon>Viridiplantae</taxon>
        <taxon>Streptophyta</taxon>
        <taxon>Embryophyta</taxon>
        <taxon>Tracheophyta</taxon>
        <taxon>Polypodiopsida</taxon>
        <taxon>Polypodiidae</taxon>
        <taxon>Polypodiales</taxon>
        <taxon>Pteridineae</taxon>
        <taxon>Pteridaceae</taxon>
        <taxon>Parkerioideae</taxon>
        <taxon>Ceratopteris</taxon>
    </lineage>
</organism>